<dbReference type="Proteomes" id="UP001148018">
    <property type="component" value="Unassembled WGS sequence"/>
</dbReference>
<feature type="non-terminal residue" evidence="1">
    <location>
        <position position="108"/>
    </location>
</feature>
<name>A0A9Q0DAD6_9TELE</name>
<dbReference type="EMBL" id="JANIIK010000381">
    <property type="protein sequence ID" value="KAJ3583385.1"/>
    <property type="molecule type" value="Genomic_DNA"/>
</dbReference>
<protein>
    <submittedName>
        <fullName evidence="1">Uncharacterized protein</fullName>
    </submittedName>
</protein>
<keyword evidence="2" id="KW-1185">Reference proteome</keyword>
<dbReference type="AlphaFoldDB" id="A0A9Q0DAD6"/>
<organism evidence="1 2">
    <name type="scientific">Muraenolepis orangiensis</name>
    <name type="common">Patagonian moray cod</name>
    <dbReference type="NCBI Taxonomy" id="630683"/>
    <lineage>
        <taxon>Eukaryota</taxon>
        <taxon>Metazoa</taxon>
        <taxon>Chordata</taxon>
        <taxon>Craniata</taxon>
        <taxon>Vertebrata</taxon>
        <taxon>Euteleostomi</taxon>
        <taxon>Actinopterygii</taxon>
        <taxon>Neopterygii</taxon>
        <taxon>Teleostei</taxon>
        <taxon>Neoteleostei</taxon>
        <taxon>Acanthomorphata</taxon>
        <taxon>Zeiogadaria</taxon>
        <taxon>Gadariae</taxon>
        <taxon>Gadiformes</taxon>
        <taxon>Muraenolepidoidei</taxon>
        <taxon>Muraenolepididae</taxon>
        <taxon>Muraenolepis</taxon>
    </lineage>
</organism>
<sequence length="108" mass="12139">EEGTYIQQITTVDGQTVQQLMAGDNQMTEVQYIISEDGVQHLLPQEYVVLANGNHIQMPDGRIIQYEHDGSFLQDQITVSHDGQIQYLPISSEQQIIIPEELQVAADT</sequence>
<reference evidence="1" key="1">
    <citation type="submission" date="2022-07" db="EMBL/GenBank/DDBJ databases">
        <title>Chromosome-level genome of Muraenolepis orangiensis.</title>
        <authorList>
            <person name="Kim J."/>
        </authorList>
    </citation>
    <scope>NUCLEOTIDE SEQUENCE</scope>
    <source>
        <strain evidence="1">KU_S4_2022</strain>
        <tissue evidence="1">Muscle</tissue>
    </source>
</reference>
<dbReference type="OrthoDB" id="8117402at2759"/>
<feature type="non-terminal residue" evidence="1">
    <location>
        <position position="1"/>
    </location>
</feature>
<proteinExistence type="predicted"/>
<gene>
    <name evidence="1" type="ORF">NHX12_017484</name>
</gene>
<evidence type="ECO:0000313" key="2">
    <source>
        <dbReference type="Proteomes" id="UP001148018"/>
    </source>
</evidence>
<comment type="caution">
    <text evidence="1">The sequence shown here is derived from an EMBL/GenBank/DDBJ whole genome shotgun (WGS) entry which is preliminary data.</text>
</comment>
<evidence type="ECO:0000313" key="1">
    <source>
        <dbReference type="EMBL" id="KAJ3583385.1"/>
    </source>
</evidence>
<accession>A0A9Q0DAD6</accession>